<dbReference type="PANTHER" id="PTHR22907:SF54">
    <property type="entry name" value="GH04558P"/>
    <property type="match status" value="1"/>
</dbReference>
<evidence type="ECO:0000256" key="1">
    <source>
        <dbReference type="ARBA" id="ARBA00022729"/>
    </source>
</evidence>
<keyword evidence="2" id="KW-1133">Transmembrane helix</keyword>
<dbReference type="WBParaSite" id="PSU_v2.g4804.t1">
    <property type="protein sequence ID" value="PSU_v2.g4804.t1"/>
    <property type="gene ID" value="PSU_v2.g4804"/>
</dbReference>
<evidence type="ECO:0000313" key="5">
    <source>
        <dbReference type="WBParaSite" id="PSU_v2.g4804.t1"/>
    </source>
</evidence>
<accession>A0A914YXG9</accession>
<keyword evidence="1" id="KW-0732">Signal</keyword>
<feature type="transmembrane region" description="Helical" evidence="2">
    <location>
        <begin position="349"/>
        <end position="370"/>
    </location>
</feature>
<dbReference type="PANTHER" id="PTHR22907">
    <property type="entry name" value="GH04558P"/>
    <property type="match status" value="1"/>
</dbReference>
<organism evidence="4 5">
    <name type="scientific">Panagrolaimus superbus</name>
    <dbReference type="NCBI Taxonomy" id="310955"/>
    <lineage>
        <taxon>Eukaryota</taxon>
        <taxon>Metazoa</taxon>
        <taxon>Ecdysozoa</taxon>
        <taxon>Nematoda</taxon>
        <taxon>Chromadorea</taxon>
        <taxon>Rhabditida</taxon>
        <taxon>Tylenchina</taxon>
        <taxon>Panagrolaimomorpha</taxon>
        <taxon>Panagrolaimoidea</taxon>
        <taxon>Panagrolaimidae</taxon>
        <taxon>Panagrolaimus</taxon>
    </lineage>
</organism>
<proteinExistence type="predicted"/>
<sequence>MEIEKQHSVEIGVSDIAPTMLTQTSQLPKCEYSIHKDSPHGALAKFAKVGDTLYHVWECPSTLYSMLLHSCDATDGSGTTQMVVDEHGCSTDFWLFPHITYNDDLTVVMVESQAFNFPDKSSMTFNCQIKLCFKHEDCSDIMPPKCGINEKNAKIAGNSLDEDLETEQLFTTSPSATSPSTTPSPTTTIHHLSRSQATVSMSPDFPRPNVLPIIDVEGSGESESDEIIITTTSSPSTTSTDASSTTTTTQTIQILKKGGNKSASASAAAAKVVNRLQRHSPPKPTSLVNFDIQSPELTIMDDYLDPNVQSLSPSSAAAAQQRQQQLFNSDNSDNEGFPKFNDKICVPMFGFYAVILFFLFFSIIVTIFLIKSRKTLVHKFY</sequence>
<keyword evidence="2" id="KW-0472">Membrane</keyword>
<dbReference type="InterPro" id="IPR001507">
    <property type="entry name" value="ZP_dom"/>
</dbReference>
<dbReference type="InterPro" id="IPR057475">
    <property type="entry name" value="CUT_C"/>
</dbReference>
<feature type="domain" description="ZP" evidence="3">
    <location>
        <begin position="1"/>
        <end position="153"/>
    </location>
</feature>
<keyword evidence="2" id="KW-0812">Transmembrane</keyword>
<protein>
    <submittedName>
        <fullName evidence="5">ZP domain-containing protein</fullName>
    </submittedName>
</protein>
<keyword evidence="4" id="KW-1185">Reference proteome</keyword>
<name>A0A914YXG9_9BILA</name>
<evidence type="ECO:0000256" key="2">
    <source>
        <dbReference type="SAM" id="Phobius"/>
    </source>
</evidence>
<reference evidence="5" key="1">
    <citation type="submission" date="2022-11" db="UniProtKB">
        <authorList>
            <consortium name="WormBaseParasite"/>
        </authorList>
    </citation>
    <scope>IDENTIFICATION</scope>
</reference>
<evidence type="ECO:0000313" key="4">
    <source>
        <dbReference type="Proteomes" id="UP000887577"/>
    </source>
</evidence>
<dbReference type="PROSITE" id="PS51034">
    <property type="entry name" value="ZP_2"/>
    <property type="match status" value="1"/>
</dbReference>
<dbReference type="SMART" id="SM00241">
    <property type="entry name" value="ZP"/>
    <property type="match status" value="1"/>
</dbReference>
<dbReference type="InterPro" id="IPR051962">
    <property type="entry name" value="Cuticlin"/>
</dbReference>
<evidence type="ECO:0000259" key="3">
    <source>
        <dbReference type="PROSITE" id="PS51034"/>
    </source>
</evidence>
<dbReference type="Pfam" id="PF25301">
    <property type="entry name" value="CUT_C"/>
    <property type="match status" value="1"/>
</dbReference>
<dbReference type="Proteomes" id="UP000887577">
    <property type="component" value="Unplaced"/>
</dbReference>
<dbReference type="AlphaFoldDB" id="A0A914YXG9"/>